<reference evidence="3 4" key="1">
    <citation type="submission" date="2019-02" db="EMBL/GenBank/DDBJ databases">
        <title>Deep-cultivation of Planctomycetes and their phenomic and genomic characterization uncovers novel biology.</title>
        <authorList>
            <person name="Wiegand S."/>
            <person name="Jogler M."/>
            <person name="Boedeker C."/>
            <person name="Pinto D."/>
            <person name="Vollmers J."/>
            <person name="Rivas-Marin E."/>
            <person name="Kohn T."/>
            <person name="Peeters S.H."/>
            <person name="Heuer A."/>
            <person name="Rast P."/>
            <person name="Oberbeckmann S."/>
            <person name="Bunk B."/>
            <person name="Jeske O."/>
            <person name="Meyerdierks A."/>
            <person name="Storesund J.E."/>
            <person name="Kallscheuer N."/>
            <person name="Luecker S."/>
            <person name="Lage O.M."/>
            <person name="Pohl T."/>
            <person name="Merkel B.J."/>
            <person name="Hornburger P."/>
            <person name="Mueller R.-W."/>
            <person name="Bruemmer F."/>
            <person name="Labrenz M."/>
            <person name="Spormann A.M."/>
            <person name="Op den Camp H."/>
            <person name="Overmann J."/>
            <person name="Amann R."/>
            <person name="Jetten M.S.M."/>
            <person name="Mascher T."/>
            <person name="Medema M.H."/>
            <person name="Devos D.P."/>
            <person name="Kaster A.-K."/>
            <person name="Ovreas L."/>
            <person name="Rohde M."/>
            <person name="Galperin M.Y."/>
            <person name="Jogler C."/>
        </authorList>
    </citation>
    <scope>NUCLEOTIDE SEQUENCE [LARGE SCALE GENOMIC DNA]</scope>
    <source>
        <strain evidence="3 4">Q31a</strain>
    </source>
</reference>
<dbReference type="AlphaFoldDB" id="A0A518GDT0"/>
<feature type="region of interest" description="Disordered" evidence="1">
    <location>
        <begin position="1"/>
        <end position="23"/>
    </location>
</feature>
<keyword evidence="2" id="KW-1133">Transmembrane helix</keyword>
<evidence type="ECO:0000256" key="2">
    <source>
        <dbReference type="SAM" id="Phobius"/>
    </source>
</evidence>
<gene>
    <name evidence="3" type="ORF">Q31a_51380</name>
</gene>
<feature type="transmembrane region" description="Helical" evidence="2">
    <location>
        <begin position="26"/>
        <end position="50"/>
    </location>
</feature>
<dbReference type="EMBL" id="CP036298">
    <property type="protein sequence ID" value="QDV26759.1"/>
    <property type="molecule type" value="Genomic_DNA"/>
</dbReference>
<evidence type="ECO:0000313" key="4">
    <source>
        <dbReference type="Proteomes" id="UP000318017"/>
    </source>
</evidence>
<keyword evidence="2" id="KW-0812">Transmembrane</keyword>
<keyword evidence="4" id="KW-1185">Reference proteome</keyword>
<keyword evidence="2" id="KW-0472">Membrane</keyword>
<proteinExistence type="predicted"/>
<organism evidence="3 4">
    <name type="scientific">Aureliella helgolandensis</name>
    <dbReference type="NCBI Taxonomy" id="2527968"/>
    <lineage>
        <taxon>Bacteria</taxon>
        <taxon>Pseudomonadati</taxon>
        <taxon>Planctomycetota</taxon>
        <taxon>Planctomycetia</taxon>
        <taxon>Pirellulales</taxon>
        <taxon>Pirellulaceae</taxon>
        <taxon>Aureliella</taxon>
    </lineage>
</organism>
<evidence type="ECO:0000256" key="1">
    <source>
        <dbReference type="SAM" id="MobiDB-lite"/>
    </source>
</evidence>
<evidence type="ECO:0000313" key="3">
    <source>
        <dbReference type="EMBL" id="QDV26759.1"/>
    </source>
</evidence>
<dbReference type="KEGG" id="ahel:Q31a_51380"/>
<name>A0A518GDT0_9BACT</name>
<feature type="transmembrane region" description="Helical" evidence="2">
    <location>
        <begin position="62"/>
        <end position="88"/>
    </location>
</feature>
<sequence>MLQNPYETPRTERDNRAVDASQQKSPFAGCAAAFFLIAGSIGTLLGSAWIRTFGFTDYRAHLAHIGLPLGILTLVFSIVFIAFGIAIIRKGFRQSSGS</sequence>
<dbReference type="Proteomes" id="UP000318017">
    <property type="component" value="Chromosome"/>
</dbReference>
<accession>A0A518GDT0</accession>
<protein>
    <submittedName>
        <fullName evidence="3">Uncharacterized protein</fullName>
    </submittedName>
</protein>